<keyword evidence="7" id="KW-0175">Coiled coil</keyword>
<dbReference type="STRING" id="43700.ENSMALP00000031438"/>
<comment type="subcellular location">
    <subcellularLocation>
        <location evidence="1">Cytoplasm</location>
    </subcellularLocation>
</comment>
<evidence type="ECO:0000259" key="8">
    <source>
        <dbReference type="PROSITE" id="PS50835"/>
    </source>
</evidence>
<keyword evidence="5" id="KW-1015">Disulfide bond</keyword>
<dbReference type="SMART" id="SM00409">
    <property type="entry name" value="IG"/>
    <property type="match status" value="8"/>
</dbReference>
<sequence>MDQNLFGGVPRFLTRPKAFSVYAGKEATLSCTIVGSPTPLITWEKGKLKLTSGGRFKTVEDGDVYRLTIYDLTLEDSGQYMCRAKNSVGEAYAAVTLKVALPADIGQKAPVFMVKPSSTRVCLGGDVAFHCRVAAYPEANFDWEKDGRYLGETNRIKIVSDSDSSTLKIQTVRKLDSGTYTCKAQNTAGRAQAAAALVVEAQDSHHLAADKSTSLLSQLQKRKEEMKKDISVYRTEESSSSIVSSSSAKTTDGLSLEHELRVSALAKLPKGVFTRTCTVTEGKHAKLSCFVTGHPKPHTIWRKDGTNISEGRRHMIYEDQAENFILKILYCKQSDNGLYTCNATNLVGQMYSAVLVTVKPTVPFKRKLQDVEVQEKTSATLMCEVPFIATQTNWFMEETKLAQNAKYRMDDEGTLRSLTIHNVTTNDDGVYICEMKEGSRTVAELTVLNITKKLPRRTIVPVSDTVIFCVELEHPCPDVYWTRKGEKLKEDSRISIACTNRQYTLTIRDCQADDSGEVAFVAGDCKTSTQFSVTARKHPPDPPVDAVVHNKTDSSITIRWSPPDSDRPVPIKSYVVDRRKVGTQKWQRCNIGETIVETEITICSFSEEASYQFRISAINDFGQSPYLEMPGSFYLPAAEITKGLMNSTAVCGEELSISVELSAVCSGFWSLNGRLLRSGADYLITRSKSTHTLLIRVVTMEMNGAEVKFVGGGSQSSCILTVKLPVRFTKKPDQIEVVTCSAQATAQLTAEVSDYNTQFQVVWMKNGQEVKMGKKYEYVISDHKRILMVHNVTEEDVGIYECVLPDDRMSIQLTLKEPAKFLNKARGPMGLSSSLKGDLELSCEVSPASAAVVWKKDQVEITEDQRTTIISKGIQRKLIIKNAMKSDEGHYSCETAADKVTFQVKVAFSNKEKIQREVKATLSQKATLSCSVLECNTEVKWYKDGKLLVSSKTIYPESKGSTRQLVIEKVEKSDAGEYTCEAGVDRVIFRMSVSGRTA</sequence>
<evidence type="ECO:0000259" key="9">
    <source>
        <dbReference type="PROSITE" id="PS50853"/>
    </source>
</evidence>
<dbReference type="CDD" id="cd00096">
    <property type="entry name" value="Ig"/>
    <property type="match status" value="1"/>
</dbReference>
<dbReference type="SMART" id="SM00060">
    <property type="entry name" value="FN3"/>
    <property type="match status" value="1"/>
</dbReference>
<dbReference type="InterPro" id="IPR036179">
    <property type="entry name" value="Ig-like_dom_sf"/>
</dbReference>
<dbReference type="InterPro" id="IPR013783">
    <property type="entry name" value="Ig-like_fold"/>
</dbReference>
<keyword evidence="11" id="KW-1185">Reference proteome</keyword>
<evidence type="ECO:0000256" key="4">
    <source>
        <dbReference type="ARBA" id="ARBA00022737"/>
    </source>
</evidence>
<feature type="domain" description="Ig-like" evidence="8">
    <location>
        <begin position="110"/>
        <end position="198"/>
    </location>
</feature>
<proteinExistence type="predicted"/>
<feature type="domain" description="Ig-like" evidence="8">
    <location>
        <begin position="818"/>
        <end position="903"/>
    </location>
</feature>
<dbReference type="GO" id="GO:0005737">
    <property type="term" value="C:cytoplasm"/>
    <property type="evidence" value="ECO:0007669"/>
    <property type="project" value="UniProtKB-SubCell"/>
</dbReference>
<dbReference type="InterPro" id="IPR013098">
    <property type="entry name" value="Ig_I-set"/>
</dbReference>
<evidence type="ECO:0000313" key="10">
    <source>
        <dbReference type="Ensembl" id="ENSMALP00000031438.1"/>
    </source>
</evidence>
<evidence type="ECO:0008006" key="12">
    <source>
        <dbReference type="Google" id="ProtNLM"/>
    </source>
</evidence>
<keyword evidence="3" id="KW-0597">Phosphoprotein</keyword>
<protein>
    <recommendedName>
        <fullName evidence="12">Obscurin, cytoskeletal calmodulin and titin-interacting RhoGEF b</fullName>
    </recommendedName>
</protein>
<keyword evidence="4" id="KW-0677">Repeat</keyword>
<feature type="domain" description="Ig-like" evidence="8">
    <location>
        <begin position="733"/>
        <end position="814"/>
    </location>
</feature>
<evidence type="ECO:0000256" key="7">
    <source>
        <dbReference type="SAM" id="Coils"/>
    </source>
</evidence>
<evidence type="ECO:0000256" key="2">
    <source>
        <dbReference type="ARBA" id="ARBA00022490"/>
    </source>
</evidence>
<dbReference type="FunFam" id="2.60.40.10:FF:001084">
    <property type="entry name" value="obscurin-like isoform X3"/>
    <property type="match status" value="1"/>
</dbReference>
<dbReference type="InterPro" id="IPR003598">
    <property type="entry name" value="Ig_sub2"/>
</dbReference>
<dbReference type="Gene3D" id="2.60.40.10">
    <property type="entry name" value="Immunoglobulins"/>
    <property type="match status" value="10"/>
</dbReference>
<accession>A0A3Q3KNU6</accession>
<dbReference type="CDD" id="cd00063">
    <property type="entry name" value="FN3"/>
    <property type="match status" value="1"/>
</dbReference>
<dbReference type="InterPro" id="IPR036116">
    <property type="entry name" value="FN3_sf"/>
</dbReference>
<dbReference type="InterPro" id="IPR007110">
    <property type="entry name" value="Ig-like_dom"/>
</dbReference>
<dbReference type="Ensembl" id="ENSMALT00000031988.1">
    <property type="protein sequence ID" value="ENSMALP00000031438.1"/>
    <property type="gene ID" value="ENSMALG00000021697.1"/>
</dbReference>
<evidence type="ECO:0000256" key="6">
    <source>
        <dbReference type="ARBA" id="ARBA00023319"/>
    </source>
</evidence>
<dbReference type="PANTHER" id="PTHR35971">
    <property type="entry name" value="SI:DKEY-31G6.6"/>
    <property type="match status" value="1"/>
</dbReference>
<dbReference type="PROSITE" id="PS50853">
    <property type="entry name" value="FN3"/>
    <property type="match status" value="1"/>
</dbReference>
<dbReference type="FunFam" id="2.60.40.10:FF:000032">
    <property type="entry name" value="palladin isoform X1"/>
    <property type="match status" value="1"/>
</dbReference>
<evidence type="ECO:0000256" key="1">
    <source>
        <dbReference type="ARBA" id="ARBA00004496"/>
    </source>
</evidence>
<evidence type="ECO:0000256" key="3">
    <source>
        <dbReference type="ARBA" id="ARBA00022553"/>
    </source>
</evidence>
<dbReference type="InterPro" id="IPR052385">
    <property type="entry name" value="Obscurin/Obscurin-like_Reg"/>
</dbReference>
<feature type="coiled-coil region" evidence="7">
    <location>
        <begin position="209"/>
        <end position="236"/>
    </location>
</feature>
<feature type="domain" description="Ig-like" evidence="8">
    <location>
        <begin position="269"/>
        <end position="357"/>
    </location>
</feature>
<dbReference type="PROSITE" id="PS50835">
    <property type="entry name" value="IG_LIKE"/>
    <property type="match status" value="7"/>
</dbReference>
<dbReference type="InterPro" id="IPR003599">
    <property type="entry name" value="Ig_sub"/>
</dbReference>
<feature type="domain" description="Ig-like" evidence="8">
    <location>
        <begin position="10"/>
        <end position="100"/>
    </location>
</feature>
<dbReference type="FunFam" id="2.60.40.10:FF:000502">
    <property type="entry name" value="obscurin-like protein 1 isoform X2"/>
    <property type="match status" value="1"/>
</dbReference>
<dbReference type="PANTHER" id="PTHR35971:SF4">
    <property type="entry name" value="OBSCURIN"/>
    <property type="match status" value="1"/>
</dbReference>
<dbReference type="Proteomes" id="UP000261600">
    <property type="component" value="Unplaced"/>
</dbReference>
<keyword evidence="6" id="KW-0393">Immunoglobulin domain</keyword>
<dbReference type="SMART" id="SM00408">
    <property type="entry name" value="IGc2"/>
    <property type="match status" value="6"/>
</dbReference>
<dbReference type="FunFam" id="2.60.40.10:FF:000612">
    <property type="entry name" value="palladin isoform X1"/>
    <property type="match status" value="1"/>
</dbReference>
<feature type="domain" description="Ig-like" evidence="8">
    <location>
        <begin position="923"/>
        <end position="994"/>
    </location>
</feature>
<dbReference type="InterPro" id="IPR003961">
    <property type="entry name" value="FN3_dom"/>
</dbReference>
<dbReference type="Pfam" id="PF07679">
    <property type="entry name" value="I-set"/>
    <property type="match status" value="8"/>
</dbReference>
<reference evidence="10" key="2">
    <citation type="submission" date="2025-09" db="UniProtKB">
        <authorList>
            <consortium name="Ensembl"/>
        </authorList>
    </citation>
    <scope>IDENTIFICATION</scope>
</reference>
<dbReference type="Pfam" id="PF00041">
    <property type="entry name" value="fn3"/>
    <property type="match status" value="1"/>
</dbReference>
<evidence type="ECO:0000313" key="11">
    <source>
        <dbReference type="Proteomes" id="UP000261600"/>
    </source>
</evidence>
<feature type="domain" description="Ig-like" evidence="8">
    <location>
        <begin position="360"/>
        <end position="443"/>
    </location>
</feature>
<dbReference type="SUPFAM" id="SSF49265">
    <property type="entry name" value="Fibronectin type III"/>
    <property type="match status" value="1"/>
</dbReference>
<dbReference type="SUPFAM" id="SSF48726">
    <property type="entry name" value="Immunoglobulin"/>
    <property type="match status" value="9"/>
</dbReference>
<keyword evidence="2" id="KW-0963">Cytoplasm</keyword>
<name>A0A3Q3KNU6_MONAL</name>
<organism evidence="10 11">
    <name type="scientific">Monopterus albus</name>
    <name type="common">Swamp eel</name>
    <dbReference type="NCBI Taxonomy" id="43700"/>
    <lineage>
        <taxon>Eukaryota</taxon>
        <taxon>Metazoa</taxon>
        <taxon>Chordata</taxon>
        <taxon>Craniata</taxon>
        <taxon>Vertebrata</taxon>
        <taxon>Euteleostomi</taxon>
        <taxon>Actinopterygii</taxon>
        <taxon>Neopterygii</taxon>
        <taxon>Teleostei</taxon>
        <taxon>Neoteleostei</taxon>
        <taxon>Acanthomorphata</taxon>
        <taxon>Anabantaria</taxon>
        <taxon>Synbranchiformes</taxon>
        <taxon>Synbranchidae</taxon>
        <taxon>Monopterus</taxon>
    </lineage>
</organism>
<evidence type="ECO:0000256" key="5">
    <source>
        <dbReference type="ARBA" id="ARBA00023157"/>
    </source>
</evidence>
<dbReference type="AlphaFoldDB" id="A0A3Q3KNU6"/>
<feature type="domain" description="Fibronectin type-III" evidence="9">
    <location>
        <begin position="539"/>
        <end position="638"/>
    </location>
</feature>
<reference evidence="10" key="1">
    <citation type="submission" date="2025-08" db="UniProtKB">
        <authorList>
            <consortium name="Ensembl"/>
        </authorList>
    </citation>
    <scope>IDENTIFICATION</scope>
</reference>